<comment type="caution">
    <text evidence="1">The sequence shown here is derived from an EMBL/GenBank/DDBJ whole genome shotgun (WGS) entry which is preliminary data.</text>
</comment>
<dbReference type="EMBL" id="LFYR01001331">
    <property type="protein sequence ID" value="KMZ62593.1"/>
    <property type="molecule type" value="Genomic_DNA"/>
</dbReference>
<keyword evidence="2" id="KW-1185">Reference proteome</keyword>
<gene>
    <name evidence="1" type="ORF">ZOSMA_450G00050</name>
</gene>
<dbReference type="AlphaFoldDB" id="A0A0K9P0T3"/>
<evidence type="ECO:0000313" key="1">
    <source>
        <dbReference type="EMBL" id="KMZ62593.1"/>
    </source>
</evidence>
<evidence type="ECO:0000313" key="2">
    <source>
        <dbReference type="Proteomes" id="UP000036987"/>
    </source>
</evidence>
<organism evidence="1 2">
    <name type="scientific">Zostera marina</name>
    <name type="common">Eelgrass</name>
    <dbReference type="NCBI Taxonomy" id="29655"/>
    <lineage>
        <taxon>Eukaryota</taxon>
        <taxon>Viridiplantae</taxon>
        <taxon>Streptophyta</taxon>
        <taxon>Embryophyta</taxon>
        <taxon>Tracheophyta</taxon>
        <taxon>Spermatophyta</taxon>
        <taxon>Magnoliopsida</taxon>
        <taxon>Liliopsida</taxon>
        <taxon>Zosteraceae</taxon>
        <taxon>Zostera</taxon>
    </lineage>
</organism>
<dbReference type="Proteomes" id="UP000036987">
    <property type="component" value="Unassembled WGS sequence"/>
</dbReference>
<reference evidence="2" key="1">
    <citation type="journal article" date="2016" name="Nature">
        <title>The genome of the seagrass Zostera marina reveals angiosperm adaptation to the sea.</title>
        <authorList>
            <person name="Olsen J.L."/>
            <person name="Rouze P."/>
            <person name="Verhelst B."/>
            <person name="Lin Y.-C."/>
            <person name="Bayer T."/>
            <person name="Collen J."/>
            <person name="Dattolo E."/>
            <person name="De Paoli E."/>
            <person name="Dittami S."/>
            <person name="Maumus F."/>
            <person name="Michel G."/>
            <person name="Kersting A."/>
            <person name="Lauritano C."/>
            <person name="Lohaus R."/>
            <person name="Toepel M."/>
            <person name="Tonon T."/>
            <person name="Vanneste K."/>
            <person name="Amirebrahimi M."/>
            <person name="Brakel J."/>
            <person name="Bostroem C."/>
            <person name="Chovatia M."/>
            <person name="Grimwood J."/>
            <person name="Jenkins J.W."/>
            <person name="Jueterbock A."/>
            <person name="Mraz A."/>
            <person name="Stam W.T."/>
            <person name="Tice H."/>
            <person name="Bornberg-Bauer E."/>
            <person name="Green P.J."/>
            <person name="Pearson G.A."/>
            <person name="Procaccini G."/>
            <person name="Duarte C.M."/>
            <person name="Schmutz J."/>
            <person name="Reusch T.B.H."/>
            <person name="Van de Peer Y."/>
        </authorList>
    </citation>
    <scope>NUCLEOTIDE SEQUENCE [LARGE SCALE GENOMIC DNA]</scope>
    <source>
        <strain evidence="2">cv. Finnish</strain>
    </source>
</reference>
<proteinExistence type="predicted"/>
<accession>A0A0K9P0T3</accession>
<name>A0A0K9P0T3_ZOSMR</name>
<sequence length="58" mass="6740">MLLDVPMQRQLWTPKAKKPDLNFFLEISKNLTLDAIKLKLYCSLVYETVSIIPTGWSK</sequence>
<protein>
    <submittedName>
        <fullName evidence="1">Uncharacterized protein</fullName>
    </submittedName>
</protein>